<protein>
    <submittedName>
        <fullName evidence="5">Class II aldolase</fullName>
    </submittedName>
</protein>
<feature type="region of interest" description="Disordered" evidence="3">
    <location>
        <begin position="221"/>
        <end position="253"/>
    </location>
</feature>
<feature type="compositionally biased region" description="Low complexity" evidence="3">
    <location>
        <begin position="223"/>
        <end position="240"/>
    </location>
</feature>
<evidence type="ECO:0000256" key="2">
    <source>
        <dbReference type="ARBA" id="ARBA00023239"/>
    </source>
</evidence>
<dbReference type="Proteomes" id="UP000886476">
    <property type="component" value="Unassembled WGS sequence"/>
</dbReference>
<evidence type="ECO:0000259" key="4">
    <source>
        <dbReference type="SMART" id="SM01007"/>
    </source>
</evidence>
<sequence>MNREERQLRESIIAKCRWMNASGLNQGTSGNISARYKDRMLITPSATPYDSMKPEMIASMPLDGEYGSWDGPLKPSTEWRFHLDIMRGRPDVGGVVHTHSTYATVLAIARKSIPACHYMMAAFGGTDIRCAGYARFGTAELSELALEALEGRNGCLLANHGMIAVGANLDKAMWLAVELETIAKQYYLSLALGQPHILGDAEIAETAQGFSTYGLQEPKAKAAKSAKIPAKPAPKTRAAAVGRRPEKKRSGTR</sequence>
<reference evidence="5" key="1">
    <citation type="submission" date="2020-05" db="EMBL/GenBank/DDBJ databases">
        <title>Nod-independent and nitrogen-fixing Bradyrhizobium aeschynomene sp. nov. isolated from nodules of Aeschynomene indica.</title>
        <authorList>
            <person name="Zhang Z."/>
        </authorList>
    </citation>
    <scope>NUCLEOTIDE SEQUENCE</scope>
    <source>
        <strain evidence="5">83012</strain>
    </source>
</reference>
<organism evidence="5 6">
    <name type="scientific">Bradyrhizobium aeschynomenes</name>
    <dbReference type="NCBI Taxonomy" id="2734909"/>
    <lineage>
        <taxon>Bacteria</taxon>
        <taxon>Pseudomonadati</taxon>
        <taxon>Pseudomonadota</taxon>
        <taxon>Alphaproteobacteria</taxon>
        <taxon>Hyphomicrobiales</taxon>
        <taxon>Nitrobacteraceae</taxon>
        <taxon>Bradyrhizobium</taxon>
    </lineage>
</organism>
<comment type="caution">
    <text evidence="5">The sequence shown here is derived from an EMBL/GenBank/DDBJ whole genome shotgun (WGS) entry which is preliminary data.</text>
</comment>
<dbReference type="RefSeq" id="WP_172113343.1">
    <property type="nucleotide sequence ID" value="NZ_JABFDN010000010.1"/>
</dbReference>
<dbReference type="PANTHER" id="PTHR22789:SF0">
    <property type="entry name" value="3-OXO-TETRONATE 4-PHOSPHATE DECARBOXYLASE-RELATED"/>
    <property type="match status" value="1"/>
</dbReference>
<evidence type="ECO:0000313" key="5">
    <source>
        <dbReference type="EMBL" id="NPU68271.1"/>
    </source>
</evidence>
<dbReference type="PANTHER" id="PTHR22789">
    <property type="entry name" value="FUCULOSE PHOSPHATE ALDOLASE"/>
    <property type="match status" value="1"/>
</dbReference>
<keyword evidence="6" id="KW-1185">Reference proteome</keyword>
<dbReference type="InterPro" id="IPR036409">
    <property type="entry name" value="Aldolase_II/adducin_N_sf"/>
</dbReference>
<evidence type="ECO:0000313" key="6">
    <source>
        <dbReference type="Proteomes" id="UP000886476"/>
    </source>
</evidence>
<dbReference type="EMBL" id="JABFDN010000010">
    <property type="protein sequence ID" value="NPU68271.1"/>
    <property type="molecule type" value="Genomic_DNA"/>
</dbReference>
<dbReference type="Gene3D" id="3.40.225.10">
    <property type="entry name" value="Class II aldolase/adducin N-terminal domain"/>
    <property type="match status" value="1"/>
</dbReference>
<dbReference type="InterPro" id="IPR001303">
    <property type="entry name" value="Aldolase_II/adducin_N"/>
</dbReference>
<dbReference type="Pfam" id="PF00596">
    <property type="entry name" value="Aldolase_II"/>
    <property type="match status" value="1"/>
</dbReference>
<dbReference type="SUPFAM" id="SSF53639">
    <property type="entry name" value="AraD/HMP-PK domain-like"/>
    <property type="match status" value="1"/>
</dbReference>
<evidence type="ECO:0000256" key="1">
    <source>
        <dbReference type="ARBA" id="ARBA00022723"/>
    </source>
</evidence>
<gene>
    <name evidence="5" type="ORF">HL667_24945</name>
</gene>
<feature type="domain" description="Class II aldolase/adducin N-terminal" evidence="4">
    <location>
        <begin position="10"/>
        <end position="187"/>
    </location>
</feature>
<dbReference type="SMART" id="SM01007">
    <property type="entry name" value="Aldolase_II"/>
    <property type="match status" value="1"/>
</dbReference>
<accession>A0ABX2CJ89</accession>
<name>A0ABX2CJ89_9BRAD</name>
<keyword evidence="1" id="KW-0479">Metal-binding</keyword>
<evidence type="ECO:0000256" key="3">
    <source>
        <dbReference type="SAM" id="MobiDB-lite"/>
    </source>
</evidence>
<dbReference type="InterPro" id="IPR050197">
    <property type="entry name" value="Aldolase_class_II_sugar_metab"/>
</dbReference>
<proteinExistence type="predicted"/>
<keyword evidence="2" id="KW-0456">Lyase</keyword>